<dbReference type="Proteomes" id="UP000094378">
    <property type="component" value="Chromosome"/>
</dbReference>
<proteinExistence type="predicted"/>
<sequence>MSKKGFLEITYSVFNDRDRELFDKLLTNTIRFYKINPKNIKYISNNNLLNSIEISEFNNKTIKINLLYVSSEILTTETFYETFIKGMSLMMNSLPSYSTKVGPESFVPDYLNGAQKSAISSMLLYKWQDESINHIDKAIDLLFRYCRGHFISNGNKRSAVLFTLFYVNYFSMNFYGNKHSDIKDIDTFEIFVHEIITNQEHQQNQDYQDSVNNIKINQGKELTDEEIRIKIYDFISKNLVINLE</sequence>
<evidence type="ECO:0008006" key="3">
    <source>
        <dbReference type="Google" id="ProtNLM"/>
    </source>
</evidence>
<dbReference type="KEGG" id="shj:SHELI_v1c03700"/>
<gene>
    <name evidence="1" type="ORF">SHELI_v1c03700</name>
</gene>
<keyword evidence="2" id="KW-1185">Reference proteome</keyword>
<dbReference type="RefSeq" id="WP_069116175.1">
    <property type="nucleotide sequence ID" value="NZ_CP017015.1"/>
</dbReference>
<evidence type="ECO:0000313" key="2">
    <source>
        <dbReference type="Proteomes" id="UP000094378"/>
    </source>
</evidence>
<dbReference type="EMBL" id="CP017015">
    <property type="protein sequence ID" value="AOG60323.1"/>
    <property type="molecule type" value="Genomic_DNA"/>
</dbReference>
<dbReference type="STRING" id="216938.SHELI_v1c03700"/>
<dbReference type="OrthoDB" id="389996at2"/>
<organism evidence="1 2">
    <name type="scientific">Spiroplasma helicoides</name>
    <dbReference type="NCBI Taxonomy" id="216938"/>
    <lineage>
        <taxon>Bacteria</taxon>
        <taxon>Bacillati</taxon>
        <taxon>Mycoplasmatota</taxon>
        <taxon>Mollicutes</taxon>
        <taxon>Entomoplasmatales</taxon>
        <taxon>Spiroplasmataceae</taxon>
        <taxon>Spiroplasma</taxon>
    </lineage>
</organism>
<accession>A0A1B3SK63</accession>
<dbReference type="AlphaFoldDB" id="A0A1B3SK63"/>
<evidence type="ECO:0000313" key="1">
    <source>
        <dbReference type="EMBL" id="AOG60323.1"/>
    </source>
</evidence>
<name>A0A1B3SK63_9MOLU</name>
<protein>
    <recommendedName>
        <fullName evidence="3">Fido domain-containing protein</fullName>
    </recommendedName>
</protein>
<reference evidence="1 2" key="1">
    <citation type="submission" date="2016-08" db="EMBL/GenBank/DDBJ databases">
        <title>Complete genome sequence of Spiroplasma helicoides TABS-2 (DSM 22551).</title>
        <authorList>
            <person name="Shen W.-Y."/>
            <person name="Lo W.-S."/>
            <person name="Lai Y.-C."/>
            <person name="Kuo C.-H."/>
        </authorList>
    </citation>
    <scope>NUCLEOTIDE SEQUENCE [LARGE SCALE GENOMIC DNA]</scope>
    <source>
        <strain evidence="1 2">TABS-2</strain>
    </source>
</reference>